<evidence type="ECO:0000313" key="2">
    <source>
        <dbReference type="EMBL" id="TKW48237.1"/>
    </source>
</evidence>
<dbReference type="EMBL" id="PJEX01001356">
    <property type="protein sequence ID" value="TKW48237.1"/>
    <property type="molecule type" value="Genomic_DNA"/>
</dbReference>
<dbReference type="AlphaFoldDB" id="A0A4U6X4H4"/>
<sequence>MVIISWVYIFPSKVFEWRALGLLPEQPCPWTHSFKGNSNHSALPPVVPAELHPRPRDAASRKTERRAHAGLLL</sequence>
<dbReference type="Proteomes" id="UP000310108">
    <property type="component" value="Unassembled WGS sequence"/>
</dbReference>
<evidence type="ECO:0000256" key="1">
    <source>
        <dbReference type="SAM" id="MobiDB-lite"/>
    </source>
</evidence>
<accession>A0A4U6X4H4</accession>
<evidence type="ECO:0000313" key="3">
    <source>
        <dbReference type="Proteomes" id="UP000310108"/>
    </source>
</evidence>
<proteinExistence type="predicted"/>
<organism evidence="2 3">
    <name type="scientific">Colletotrichum tanaceti</name>
    <dbReference type="NCBI Taxonomy" id="1306861"/>
    <lineage>
        <taxon>Eukaryota</taxon>
        <taxon>Fungi</taxon>
        <taxon>Dikarya</taxon>
        <taxon>Ascomycota</taxon>
        <taxon>Pezizomycotina</taxon>
        <taxon>Sordariomycetes</taxon>
        <taxon>Hypocreomycetidae</taxon>
        <taxon>Glomerellales</taxon>
        <taxon>Glomerellaceae</taxon>
        <taxon>Colletotrichum</taxon>
        <taxon>Colletotrichum destructivum species complex</taxon>
    </lineage>
</organism>
<gene>
    <name evidence="2" type="ORF">CTA1_159</name>
</gene>
<name>A0A4U6X4H4_9PEZI</name>
<comment type="caution">
    <text evidence="2">The sequence shown here is derived from an EMBL/GenBank/DDBJ whole genome shotgun (WGS) entry which is preliminary data.</text>
</comment>
<protein>
    <submittedName>
        <fullName evidence="2">Uncharacterized protein</fullName>
    </submittedName>
</protein>
<reference evidence="2 3" key="1">
    <citation type="journal article" date="2019" name="PLoS ONE">
        <title>Comparative genome analysis indicates high evolutionary potential of pathogenicity genes in Colletotrichum tanaceti.</title>
        <authorList>
            <person name="Lelwala R.V."/>
            <person name="Korhonen P.K."/>
            <person name="Young N.D."/>
            <person name="Scott J.B."/>
            <person name="Ades P.A."/>
            <person name="Gasser R.B."/>
            <person name="Taylor P.W.J."/>
        </authorList>
    </citation>
    <scope>NUCLEOTIDE SEQUENCE [LARGE SCALE GENOMIC DNA]</scope>
    <source>
        <strain evidence="2">BRIP57314</strain>
    </source>
</reference>
<feature type="compositionally biased region" description="Basic and acidic residues" evidence="1">
    <location>
        <begin position="51"/>
        <end position="62"/>
    </location>
</feature>
<feature type="region of interest" description="Disordered" evidence="1">
    <location>
        <begin position="41"/>
        <end position="73"/>
    </location>
</feature>
<keyword evidence="3" id="KW-1185">Reference proteome</keyword>